<dbReference type="Proteomes" id="UP000532273">
    <property type="component" value="Unassembled WGS sequence"/>
</dbReference>
<proteinExistence type="predicted"/>
<evidence type="ECO:0000313" key="1">
    <source>
        <dbReference type="EMBL" id="MBB4107548.1"/>
    </source>
</evidence>
<evidence type="ECO:0000313" key="2">
    <source>
        <dbReference type="Proteomes" id="UP000532273"/>
    </source>
</evidence>
<dbReference type="EMBL" id="JACIEF010000002">
    <property type="protein sequence ID" value="MBB4107548.1"/>
    <property type="molecule type" value="Genomic_DNA"/>
</dbReference>
<reference evidence="1 2" key="1">
    <citation type="submission" date="2020-08" db="EMBL/GenBank/DDBJ databases">
        <title>Genomic Encyclopedia of Type Strains, Phase IV (KMG-IV): sequencing the most valuable type-strain genomes for metagenomic binning, comparative biology and taxonomic classification.</title>
        <authorList>
            <person name="Goeker M."/>
        </authorList>
    </citation>
    <scope>NUCLEOTIDE SEQUENCE [LARGE SCALE GENOMIC DNA]</scope>
    <source>
        <strain evidence="1 2">DSM 100774</strain>
    </source>
</reference>
<protein>
    <submittedName>
        <fullName evidence="1">Uncharacterized protein</fullName>
    </submittedName>
</protein>
<gene>
    <name evidence="1" type="ORF">GGQ60_001529</name>
</gene>
<organism evidence="1 2">
    <name type="scientific">Pedobacter zeae</name>
    <dbReference type="NCBI Taxonomy" id="1737356"/>
    <lineage>
        <taxon>Bacteria</taxon>
        <taxon>Pseudomonadati</taxon>
        <taxon>Bacteroidota</taxon>
        <taxon>Sphingobacteriia</taxon>
        <taxon>Sphingobacteriales</taxon>
        <taxon>Sphingobacteriaceae</taxon>
        <taxon>Pedobacter</taxon>
    </lineage>
</organism>
<name>A0A7W6K994_9SPHI</name>
<comment type="caution">
    <text evidence="1">The sequence shown here is derived from an EMBL/GenBank/DDBJ whole genome shotgun (WGS) entry which is preliminary data.</text>
</comment>
<sequence length="129" mass="15113">MVFCDFFMICFGFCTDISCLMVFFFNPESTVYVYSHHNSELPSIRRCWLRLIIQKENRLGFGIGRDNRCGYYRGVGAGFLFYCQKYLGVIEQPGKKMFGWRLLKPMACPMLALGKFPVIHGNRFKNHLR</sequence>
<dbReference type="AlphaFoldDB" id="A0A7W6K994"/>
<accession>A0A7W6K994</accession>